<sequence length="105" mass="12432">MNKIIPMKQFARILVCCLALSAAGACKRQDVEPPETEKKVESDNPTTEQLLQFFADLVEDDRKFFSYDEKRDMVVYRGVDQMDRAELLLMYRNILKERRLQNEKR</sequence>
<feature type="signal peptide" evidence="1">
    <location>
        <begin position="1"/>
        <end position="28"/>
    </location>
</feature>
<dbReference type="Proteomes" id="UP000240912">
    <property type="component" value="Unassembled WGS sequence"/>
</dbReference>
<evidence type="ECO:0008006" key="4">
    <source>
        <dbReference type="Google" id="ProtNLM"/>
    </source>
</evidence>
<protein>
    <recommendedName>
        <fullName evidence="4">DUF4296 domain-containing protein</fullName>
    </recommendedName>
</protein>
<name>A0A2T3HIQ9_9SPHI</name>
<evidence type="ECO:0000256" key="1">
    <source>
        <dbReference type="SAM" id="SignalP"/>
    </source>
</evidence>
<evidence type="ECO:0000313" key="3">
    <source>
        <dbReference type="Proteomes" id="UP000240912"/>
    </source>
</evidence>
<dbReference type="EMBL" id="PYLS01000006">
    <property type="protein sequence ID" value="PST82317.1"/>
    <property type="molecule type" value="Genomic_DNA"/>
</dbReference>
<keyword evidence="1" id="KW-0732">Signal</keyword>
<organism evidence="2 3">
    <name type="scientific">Pedobacter yulinensis</name>
    <dbReference type="NCBI Taxonomy" id="2126353"/>
    <lineage>
        <taxon>Bacteria</taxon>
        <taxon>Pseudomonadati</taxon>
        <taxon>Bacteroidota</taxon>
        <taxon>Sphingobacteriia</taxon>
        <taxon>Sphingobacteriales</taxon>
        <taxon>Sphingobacteriaceae</taxon>
        <taxon>Pedobacter</taxon>
    </lineage>
</organism>
<keyword evidence="3" id="KW-1185">Reference proteome</keyword>
<reference evidence="2 3" key="1">
    <citation type="submission" date="2018-03" db="EMBL/GenBank/DDBJ databases">
        <authorList>
            <person name="Keele B.F."/>
        </authorList>
    </citation>
    <scope>NUCLEOTIDE SEQUENCE [LARGE SCALE GENOMIC DNA]</scope>
    <source>
        <strain evidence="2 3">YL28-9</strain>
    </source>
</reference>
<dbReference type="RefSeq" id="WP_107216529.1">
    <property type="nucleotide sequence ID" value="NZ_KZ686270.1"/>
</dbReference>
<feature type="chain" id="PRO_5015474343" description="DUF4296 domain-containing protein" evidence="1">
    <location>
        <begin position="29"/>
        <end position="105"/>
    </location>
</feature>
<gene>
    <name evidence="2" type="ORF">C7T94_16165</name>
</gene>
<comment type="caution">
    <text evidence="2">The sequence shown here is derived from an EMBL/GenBank/DDBJ whole genome shotgun (WGS) entry which is preliminary data.</text>
</comment>
<dbReference type="PROSITE" id="PS51257">
    <property type="entry name" value="PROKAR_LIPOPROTEIN"/>
    <property type="match status" value="1"/>
</dbReference>
<proteinExistence type="predicted"/>
<accession>A0A2T3HIQ9</accession>
<evidence type="ECO:0000313" key="2">
    <source>
        <dbReference type="EMBL" id="PST82317.1"/>
    </source>
</evidence>
<dbReference type="AlphaFoldDB" id="A0A2T3HIQ9"/>